<dbReference type="RefSeq" id="WP_195875341.1">
    <property type="nucleotide sequence ID" value="NZ_JADOEL010000005.1"/>
</dbReference>
<feature type="transmembrane region" description="Helical" evidence="6">
    <location>
        <begin position="299"/>
        <end position="318"/>
    </location>
</feature>
<comment type="subcellular location">
    <subcellularLocation>
        <location evidence="1">Cell membrane</location>
        <topology evidence="1">Multi-pass membrane protein</topology>
    </subcellularLocation>
</comment>
<evidence type="ECO:0000313" key="7">
    <source>
        <dbReference type="EMBL" id="MBF8177784.1"/>
    </source>
</evidence>
<feature type="transmembrane region" description="Helical" evidence="6">
    <location>
        <begin position="358"/>
        <end position="379"/>
    </location>
</feature>
<dbReference type="Proteomes" id="UP000657372">
    <property type="component" value="Unassembled WGS sequence"/>
</dbReference>
<keyword evidence="8" id="KW-1185">Reference proteome</keyword>
<accession>A0ABS0ESQ2</accession>
<dbReference type="EMBL" id="JADOEL010000005">
    <property type="protein sequence ID" value="MBF8177784.1"/>
    <property type="molecule type" value="Genomic_DNA"/>
</dbReference>
<dbReference type="NCBIfam" id="TIGR04408">
    <property type="entry name" value="LptG_lptG"/>
    <property type="match status" value="1"/>
</dbReference>
<feature type="transmembrane region" description="Helical" evidence="6">
    <location>
        <begin position="12"/>
        <end position="30"/>
    </location>
</feature>
<comment type="caution">
    <text evidence="7">The sequence shown here is derived from an EMBL/GenBank/DDBJ whole genome shotgun (WGS) entry which is preliminary data.</text>
</comment>
<evidence type="ECO:0000256" key="3">
    <source>
        <dbReference type="ARBA" id="ARBA00022692"/>
    </source>
</evidence>
<feature type="transmembrane region" description="Helical" evidence="6">
    <location>
        <begin position="325"/>
        <end position="346"/>
    </location>
</feature>
<dbReference type="InterPro" id="IPR005495">
    <property type="entry name" value="LptG/LptF_permease"/>
</dbReference>
<reference evidence="7 8" key="1">
    <citation type="submission" date="2020-11" db="EMBL/GenBank/DDBJ databases">
        <title>WGS of Herminiimonas contaminans strain Marseille-Q4544 isolated from planarians Schmidtea mediterranea.</title>
        <authorList>
            <person name="Kangale L."/>
        </authorList>
    </citation>
    <scope>NUCLEOTIDE SEQUENCE [LARGE SCALE GENOMIC DNA]</scope>
    <source>
        <strain evidence="7 8">Marseille-Q4544</strain>
    </source>
</reference>
<evidence type="ECO:0000256" key="5">
    <source>
        <dbReference type="ARBA" id="ARBA00023136"/>
    </source>
</evidence>
<dbReference type="PANTHER" id="PTHR33529">
    <property type="entry name" value="SLR0882 PROTEIN-RELATED"/>
    <property type="match status" value="1"/>
</dbReference>
<dbReference type="Pfam" id="PF03739">
    <property type="entry name" value="LptF_LptG"/>
    <property type="match status" value="1"/>
</dbReference>
<evidence type="ECO:0000256" key="1">
    <source>
        <dbReference type="ARBA" id="ARBA00004651"/>
    </source>
</evidence>
<dbReference type="InterPro" id="IPR030923">
    <property type="entry name" value="LptG"/>
</dbReference>
<protein>
    <submittedName>
        <fullName evidence="7">LPS export ABC transporter permease LptG</fullName>
    </submittedName>
</protein>
<evidence type="ECO:0000313" key="8">
    <source>
        <dbReference type="Proteomes" id="UP000657372"/>
    </source>
</evidence>
<evidence type="ECO:0000256" key="4">
    <source>
        <dbReference type="ARBA" id="ARBA00022989"/>
    </source>
</evidence>
<organism evidence="7 8">
    <name type="scientific">Herminiimonas contaminans</name>
    <dbReference type="NCBI Taxonomy" id="1111140"/>
    <lineage>
        <taxon>Bacteria</taxon>
        <taxon>Pseudomonadati</taxon>
        <taxon>Pseudomonadota</taxon>
        <taxon>Betaproteobacteria</taxon>
        <taxon>Burkholderiales</taxon>
        <taxon>Oxalobacteraceae</taxon>
        <taxon>Herminiimonas</taxon>
    </lineage>
</organism>
<feature type="transmembrane region" description="Helical" evidence="6">
    <location>
        <begin position="102"/>
        <end position="122"/>
    </location>
</feature>
<feature type="transmembrane region" description="Helical" evidence="6">
    <location>
        <begin position="60"/>
        <end position="81"/>
    </location>
</feature>
<evidence type="ECO:0000256" key="6">
    <source>
        <dbReference type="SAM" id="Phobius"/>
    </source>
</evidence>
<dbReference type="PANTHER" id="PTHR33529:SF2">
    <property type="entry name" value="LIPOPOLYSACCHARIDE EXPORT SYSTEM PERMEASE PROTEIN LPTG"/>
    <property type="match status" value="1"/>
</dbReference>
<gene>
    <name evidence="7" type="primary">lptG</name>
    <name evidence="7" type="ORF">IXC47_08835</name>
</gene>
<keyword evidence="5 6" id="KW-0472">Membrane</keyword>
<name>A0ABS0ESQ2_9BURK</name>
<evidence type="ECO:0000256" key="2">
    <source>
        <dbReference type="ARBA" id="ARBA00022475"/>
    </source>
</evidence>
<keyword evidence="2" id="KW-1003">Cell membrane</keyword>
<sequence length="382" mass="42061">MKILQKYFSLEIGRSVLFVLIAFLALFAFFDMVGELKSVGHGGYKIQHAFLYVVMEMPGYVYELMPIAALIGTIWALSQFAARSEFTIMRASSMSTAMVGMILFKIGVVFALITFVFGEFVVPITSNMAEKIRVTSQGGALAQEFRSGLWTKDVIRTNGQDGEVVGSRFVNVRELKSDGKLVNLKIYEFNRNFHLTALITAGSADYAGGNTWTLHDGTEAAFGETKLQGAVTATDITTAISTSKFASKSLVSEMTPEILSVGFTDPATMSAIALVNYTQYLSENNRDTVRYEIALWKKIVYPFAVFVMMALALPFAYLHFRSGGVSLKIFTGIMIGVSFQLINSLFSHLGLLNTWPPFATAILPSLLFLTVAVGALLWVERH</sequence>
<proteinExistence type="predicted"/>
<keyword evidence="4 6" id="KW-1133">Transmembrane helix</keyword>
<keyword evidence="3 6" id="KW-0812">Transmembrane</keyword>